<dbReference type="EMBL" id="JAMKFB020000752">
    <property type="protein sequence ID" value="KAL0147444.1"/>
    <property type="molecule type" value="Genomic_DNA"/>
</dbReference>
<dbReference type="SUPFAM" id="SSF56672">
    <property type="entry name" value="DNA/RNA polymerases"/>
    <property type="match status" value="1"/>
</dbReference>
<dbReference type="SUPFAM" id="SSF54160">
    <property type="entry name" value="Chromo domain-like"/>
    <property type="match status" value="1"/>
</dbReference>
<dbReference type="InterPro" id="IPR000953">
    <property type="entry name" value="Chromo/chromo_shadow_dom"/>
</dbReference>
<protein>
    <recommendedName>
        <fullName evidence="9">Integrase catalytic domain-containing protein</fullName>
    </recommendedName>
</protein>
<dbReference type="SUPFAM" id="SSF57756">
    <property type="entry name" value="Retrovirus zinc finger-like domains"/>
    <property type="match status" value="1"/>
</dbReference>
<dbReference type="InterPro" id="IPR016197">
    <property type="entry name" value="Chromo-like_dom_sf"/>
</dbReference>
<dbReference type="InterPro" id="IPR036397">
    <property type="entry name" value="RNaseH_sf"/>
</dbReference>
<keyword evidence="2" id="KW-0479">Metal-binding</keyword>
<dbReference type="InterPro" id="IPR050951">
    <property type="entry name" value="Retrovirus_Pol_polyprotein"/>
</dbReference>
<comment type="caution">
    <text evidence="7">The sequence shown here is derived from an EMBL/GenBank/DDBJ whole genome shotgun (WGS) entry which is preliminary data.</text>
</comment>
<name>A0ABD0MF02_CIRMR</name>
<dbReference type="GO" id="GO:0008270">
    <property type="term" value="F:zinc ion binding"/>
    <property type="evidence" value="ECO:0007669"/>
    <property type="project" value="UniProtKB-KW"/>
</dbReference>
<dbReference type="SUPFAM" id="SSF53098">
    <property type="entry name" value="Ribonuclease H-like"/>
    <property type="match status" value="1"/>
</dbReference>
<dbReference type="PANTHER" id="PTHR37984">
    <property type="entry name" value="PROTEIN CBG26694"/>
    <property type="match status" value="1"/>
</dbReference>
<feature type="domain" description="Integrase catalytic" evidence="6">
    <location>
        <begin position="399"/>
        <end position="560"/>
    </location>
</feature>
<evidence type="ECO:0008006" key="9">
    <source>
        <dbReference type="Google" id="ProtNLM"/>
    </source>
</evidence>
<dbReference type="InterPro" id="IPR056924">
    <property type="entry name" value="SH3_Tf2-1"/>
</dbReference>
<dbReference type="GO" id="GO:0006259">
    <property type="term" value="P:DNA metabolic process"/>
    <property type="evidence" value="ECO:0007669"/>
    <property type="project" value="UniProtKB-ARBA"/>
</dbReference>
<keyword evidence="2" id="KW-0863">Zinc-finger</keyword>
<dbReference type="PROSITE" id="PS50158">
    <property type="entry name" value="ZF_CCHC"/>
    <property type="match status" value="1"/>
</dbReference>
<dbReference type="PROSITE" id="PS50013">
    <property type="entry name" value="CHROMO_2"/>
    <property type="match status" value="1"/>
</dbReference>
<dbReference type="InterPro" id="IPR012337">
    <property type="entry name" value="RNaseH-like_sf"/>
</dbReference>
<feature type="compositionally biased region" description="Low complexity" evidence="3">
    <location>
        <begin position="687"/>
        <end position="698"/>
    </location>
</feature>
<evidence type="ECO:0000313" key="7">
    <source>
        <dbReference type="EMBL" id="KAL0147444.1"/>
    </source>
</evidence>
<dbReference type="AlphaFoldDB" id="A0ABD0MF02"/>
<dbReference type="PROSITE" id="PS50994">
    <property type="entry name" value="INTEGRASE"/>
    <property type="match status" value="1"/>
</dbReference>
<dbReference type="InterPro" id="IPR036875">
    <property type="entry name" value="Znf_CCHC_sf"/>
</dbReference>
<dbReference type="Gene3D" id="3.10.10.10">
    <property type="entry name" value="HIV Type 1 Reverse Transcriptase, subunit A, domain 1"/>
    <property type="match status" value="1"/>
</dbReference>
<accession>A0ABD0MF02</accession>
<evidence type="ECO:0000259" key="4">
    <source>
        <dbReference type="PROSITE" id="PS50013"/>
    </source>
</evidence>
<comment type="subcellular location">
    <subcellularLocation>
        <location evidence="1">Nucleus</location>
    </subcellularLocation>
</comment>
<dbReference type="InterPro" id="IPR001878">
    <property type="entry name" value="Znf_CCHC"/>
</dbReference>
<dbReference type="Pfam" id="PF00665">
    <property type="entry name" value="rve"/>
    <property type="match status" value="1"/>
</dbReference>
<keyword evidence="2" id="KW-0862">Zinc</keyword>
<evidence type="ECO:0000256" key="1">
    <source>
        <dbReference type="ARBA" id="ARBA00004123"/>
    </source>
</evidence>
<dbReference type="InterPro" id="IPR043502">
    <property type="entry name" value="DNA/RNA_pol_sf"/>
</dbReference>
<dbReference type="Gene3D" id="3.30.420.10">
    <property type="entry name" value="Ribonuclease H-like superfamily/Ribonuclease H"/>
    <property type="match status" value="1"/>
</dbReference>
<feature type="region of interest" description="Disordered" evidence="3">
    <location>
        <begin position="670"/>
        <end position="698"/>
    </location>
</feature>
<dbReference type="GO" id="GO:0005634">
    <property type="term" value="C:nucleus"/>
    <property type="evidence" value="ECO:0007669"/>
    <property type="project" value="UniProtKB-SubCell"/>
</dbReference>
<keyword evidence="8" id="KW-1185">Reference proteome</keyword>
<dbReference type="Proteomes" id="UP001529510">
    <property type="component" value="Unassembled WGS sequence"/>
</dbReference>
<dbReference type="Pfam" id="PF24626">
    <property type="entry name" value="SH3_Tf2-1"/>
    <property type="match status" value="1"/>
</dbReference>
<dbReference type="CDD" id="cd00024">
    <property type="entry name" value="CD_CSD"/>
    <property type="match status" value="1"/>
</dbReference>
<gene>
    <name evidence="7" type="ORF">M9458_057253</name>
</gene>
<reference evidence="7 8" key="1">
    <citation type="submission" date="2024-05" db="EMBL/GenBank/DDBJ databases">
        <title>Genome sequencing and assembly of Indian major carp, Cirrhinus mrigala (Hamilton, 1822).</title>
        <authorList>
            <person name="Mohindra V."/>
            <person name="Chowdhury L.M."/>
            <person name="Lal K."/>
            <person name="Jena J.K."/>
        </authorList>
    </citation>
    <scope>NUCLEOTIDE SEQUENCE [LARGE SCALE GENOMIC DNA]</scope>
    <source>
        <strain evidence="7">CM1030</strain>
        <tissue evidence="7">Blood</tissue>
    </source>
</reference>
<organism evidence="7 8">
    <name type="scientific">Cirrhinus mrigala</name>
    <name type="common">Mrigala</name>
    <dbReference type="NCBI Taxonomy" id="683832"/>
    <lineage>
        <taxon>Eukaryota</taxon>
        <taxon>Metazoa</taxon>
        <taxon>Chordata</taxon>
        <taxon>Craniata</taxon>
        <taxon>Vertebrata</taxon>
        <taxon>Euteleostomi</taxon>
        <taxon>Actinopterygii</taxon>
        <taxon>Neopterygii</taxon>
        <taxon>Teleostei</taxon>
        <taxon>Ostariophysi</taxon>
        <taxon>Cypriniformes</taxon>
        <taxon>Cyprinidae</taxon>
        <taxon>Labeoninae</taxon>
        <taxon>Labeonini</taxon>
        <taxon>Cirrhinus</taxon>
    </lineage>
</organism>
<evidence type="ECO:0000313" key="8">
    <source>
        <dbReference type="Proteomes" id="UP001529510"/>
    </source>
</evidence>
<feature type="domain" description="CCHC-type" evidence="5">
    <location>
        <begin position="51"/>
        <end position="65"/>
    </location>
</feature>
<feature type="domain" description="Chromo" evidence="4">
    <location>
        <begin position="626"/>
        <end position="649"/>
    </location>
</feature>
<evidence type="ECO:0000259" key="6">
    <source>
        <dbReference type="PROSITE" id="PS50994"/>
    </source>
</evidence>
<evidence type="ECO:0000256" key="2">
    <source>
        <dbReference type="PROSITE-ProRule" id="PRU00047"/>
    </source>
</evidence>
<dbReference type="PANTHER" id="PTHR37984:SF5">
    <property type="entry name" value="PROTEIN NYNRIN-LIKE"/>
    <property type="match status" value="1"/>
</dbReference>
<evidence type="ECO:0000256" key="3">
    <source>
        <dbReference type="SAM" id="MobiDB-lite"/>
    </source>
</evidence>
<dbReference type="InterPro" id="IPR001584">
    <property type="entry name" value="Integrase_cat-core"/>
</dbReference>
<sequence>MALYDNTIGLESFLQRTTRVSQRLPVPEPMQGDSTRLTCTERNQRLLSGLCLYCGNNGHFICNCPIKPPRPLVSTVISEVEITNLTLIPVTLHTSERSISVSALINSVPTASTRTESPEPKVTPEIPAEYRAFQDVFSKPAATQLPPHWPWDCAIELLPGAQLPKGKIYPLFIPEWQAMEEYITEALQQGFIQPSTLPTASSFFFLGKKDGVLTTEEELRGACVFSKLDLRSAYNTIASTSSRSFKNSVNIVWPGEERHDRARLRLNFKITYRPGTKNVTADALSRQFSADSPAEPETILPPDLIISPIVWDLDQNIRNGTLQEPAPPGCPEGKIYVPHSQRLNLLGTTHESLGSGHPGSRRTFSLLQAQYWYVQSCSVCAMSNTPRHLSTEKLVPLPIPQRPWSHIGVDFVTNLPNSEGNTCILVTLDRFSKSCKLIPLKGLPTALETAEHLLQHVFRNFGLPEENFSDRAPQFISHIWKAFFKLLGISVNLSSGYHPQTNGQTERKIEELRRYLWSYCQEDQYSWSRGLLTPEEGRHPNTNLGTKSGCPPVTCAFGYSPRYIGLFKILRRINDVTYQLQLPPRYHIHPTFHVSLLKPFSPSATETTGAEVEPPPSEVLDQPSIYLINEILDSRRRGGRLEYLVNWEGAIQIILPLAVVVTLDAMLGRQEPPLEKGHSPQPPPPSTSQHTRSQSPKY</sequence>
<proteinExistence type="predicted"/>
<evidence type="ECO:0000259" key="5">
    <source>
        <dbReference type="PROSITE" id="PS50158"/>
    </source>
</evidence>